<gene>
    <name evidence="1" type="ORF">PGLA2088_LOCUS20515</name>
</gene>
<name>A0A813JKS9_POLGL</name>
<accession>A0A813JKS9</accession>
<sequence>MQAHTAQIAVAGMLQADMVSLIAKCTILNAILLEFNPCCWRAGRTGASVLATLVLAHHAESTGAAAAQRIAMSLAFRAGGCHAVFASAGSHFLASPSSTMWYPSSHCEQ</sequence>
<dbReference type="EMBL" id="CAJNNW010025635">
    <property type="protein sequence ID" value="CAE8677894.1"/>
    <property type="molecule type" value="Genomic_DNA"/>
</dbReference>
<evidence type="ECO:0000313" key="2">
    <source>
        <dbReference type="Proteomes" id="UP000626109"/>
    </source>
</evidence>
<evidence type="ECO:0000313" key="1">
    <source>
        <dbReference type="EMBL" id="CAE8677894.1"/>
    </source>
</evidence>
<dbReference type="AlphaFoldDB" id="A0A813JKS9"/>
<dbReference type="Proteomes" id="UP000626109">
    <property type="component" value="Unassembled WGS sequence"/>
</dbReference>
<organism evidence="1 2">
    <name type="scientific">Polarella glacialis</name>
    <name type="common">Dinoflagellate</name>
    <dbReference type="NCBI Taxonomy" id="89957"/>
    <lineage>
        <taxon>Eukaryota</taxon>
        <taxon>Sar</taxon>
        <taxon>Alveolata</taxon>
        <taxon>Dinophyceae</taxon>
        <taxon>Suessiales</taxon>
        <taxon>Suessiaceae</taxon>
        <taxon>Polarella</taxon>
    </lineage>
</organism>
<protein>
    <submittedName>
        <fullName evidence="1">Uncharacterized protein</fullName>
    </submittedName>
</protein>
<reference evidence="1" key="1">
    <citation type="submission" date="2021-02" db="EMBL/GenBank/DDBJ databases">
        <authorList>
            <person name="Dougan E. K."/>
            <person name="Rhodes N."/>
            <person name="Thang M."/>
            <person name="Chan C."/>
        </authorList>
    </citation>
    <scope>NUCLEOTIDE SEQUENCE</scope>
</reference>
<proteinExistence type="predicted"/>
<comment type="caution">
    <text evidence="1">The sequence shown here is derived from an EMBL/GenBank/DDBJ whole genome shotgun (WGS) entry which is preliminary data.</text>
</comment>